<dbReference type="AlphaFoldDB" id="K4CL42"/>
<evidence type="ECO:0000256" key="1">
    <source>
        <dbReference type="SAM" id="MobiDB-lite"/>
    </source>
</evidence>
<feature type="region of interest" description="Disordered" evidence="1">
    <location>
        <begin position="1"/>
        <end position="27"/>
    </location>
</feature>
<proteinExistence type="predicted"/>
<dbReference type="HOGENOM" id="CLU_2214618_0_0_1"/>
<accession>K4CL42</accession>
<organism evidence="2">
    <name type="scientific">Solanum lycopersicum</name>
    <name type="common">Tomato</name>
    <name type="synonym">Lycopersicon esculentum</name>
    <dbReference type="NCBI Taxonomy" id="4081"/>
    <lineage>
        <taxon>Eukaryota</taxon>
        <taxon>Viridiplantae</taxon>
        <taxon>Streptophyta</taxon>
        <taxon>Embryophyta</taxon>
        <taxon>Tracheophyta</taxon>
        <taxon>Spermatophyta</taxon>
        <taxon>Magnoliopsida</taxon>
        <taxon>eudicotyledons</taxon>
        <taxon>Gunneridae</taxon>
        <taxon>Pentapetalae</taxon>
        <taxon>asterids</taxon>
        <taxon>lamiids</taxon>
        <taxon>Solanales</taxon>
        <taxon>Solanaceae</taxon>
        <taxon>Solanoideae</taxon>
        <taxon>Solaneae</taxon>
        <taxon>Solanum</taxon>
        <taxon>Solanum subgen. Lycopersicon</taxon>
    </lineage>
</organism>
<dbReference type="EnsemblPlants" id="Solyc08g062540.1.1">
    <property type="protein sequence ID" value="Solyc08g062540.1.1"/>
    <property type="gene ID" value="Solyc08g062540.1"/>
</dbReference>
<feature type="compositionally biased region" description="Polar residues" evidence="1">
    <location>
        <begin position="1"/>
        <end position="16"/>
    </location>
</feature>
<dbReference type="Gramene" id="Solyc08g062540.1.1">
    <property type="protein sequence ID" value="Solyc08g062540.1.1"/>
    <property type="gene ID" value="Solyc08g062540.1"/>
</dbReference>
<evidence type="ECO:0000313" key="3">
    <source>
        <dbReference type="Proteomes" id="UP000004994"/>
    </source>
</evidence>
<keyword evidence="3" id="KW-1185">Reference proteome</keyword>
<dbReference type="InParanoid" id="K4CL42"/>
<protein>
    <submittedName>
        <fullName evidence="2">Uncharacterized protein</fullName>
    </submittedName>
</protein>
<reference evidence="2" key="2">
    <citation type="submission" date="2015-06" db="UniProtKB">
        <authorList>
            <consortium name="EnsemblPlants"/>
        </authorList>
    </citation>
    <scope>IDENTIFICATION</scope>
    <source>
        <strain evidence="2">cv. Heinz 1706</strain>
    </source>
</reference>
<dbReference type="PaxDb" id="4081-Solyc08g062540.1.1"/>
<sequence>MPSSSSHETSNWTTMESSEKHTKTTIEPPLMAAALVSEQPGSLIPHQQHQGDGSTTCLALWLKLQQHKRYAVSIDSEHRQQPGYCKNGSSCRFLNGGRPCEGDVRSP</sequence>
<name>K4CL42_SOLLC</name>
<dbReference type="Proteomes" id="UP000004994">
    <property type="component" value="Chromosome 8"/>
</dbReference>
<evidence type="ECO:0000313" key="2">
    <source>
        <dbReference type="EnsemblPlants" id="Solyc08g062540.1.1"/>
    </source>
</evidence>
<dbReference type="PhylomeDB" id="K4CL42"/>
<reference evidence="2" key="1">
    <citation type="journal article" date="2012" name="Nature">
        <title>The tomato genome sequence provides insights into fleshy fruit evolution.</title>
        <authorList>
            <consortium name="Tomato Genome Consortium"/>
        </authorList>
    </citation>
    <scope>NUCLEOTIDE SEQUENCE [LARGE SCALE GENOMIC DNA]</scope>
    <source>
        <strain evidence="2">cv. Heinz 1706</strain>
    </source>
</reference>